<evidence type="ECO:0000313" key="2">
    <source>
        <dbReference type="EMBL" id="TNN73401.1"/>
    </source>
</evidence>
<keyword evidence="1" id="KW-1133">Transmembrane helix</keyword>
<feature type="transmembrane region" description="Helical" evidence="1">
    <location>
        <begin position="394"/>
        <end position="413"/>
    </location>
</feature>
<feature type="transmembrane region" description="Helical" evidence="1">
    <location>
        <begin position="450"/>
        <end position="470"/>
    </location>
</feature>
<reference evidence="2 3" key="1">
    <citation type="submission" date="2019-03" db="EMBL/GenBank/DDBJ databases">
        <title>First draft genome of Liparis tanakae, snailfish: a comprehensive survey of snailfish specific genes.</title>
        <authorList>
            <person name="Kim W."/>
            <person name="Song I."/>
            <person name="Jeong J.-H."/>
            <person name="Kim D."/>
            <person name="Kim S."/>
            <person name="Ryu S."/>
            <person name="Song J.Y."/>
            <person name="Lee S.K."/>
        </authorList>
    </citation>
    <scope>NUCLEOTIDE SEQUENCE [LARGE SCALE GENOMIC DNA]</scope>
    <source>
        <tissue evidence="2">Muscle</tissue>
    </source>
</reference>
<proteinExistence type="predicted"/>
<comment type="caution">
    <text evidence="2">The sequence shown here is derived from an EMBL/GenBank/DDBJ whole genome shotgun (WGS) entry which is preliminary data.</text>
</comment>
<keyword evidence="3" id="KW-1185">Reference proteome</keyword>
<feature type="transmembrane region" description="Helical" evidence="1">
    <location>
        <begin position="425"/>
        <end position="444"/>
    </location>
</feature>
<feature type="transmembrane region" description="Helical" evidence="1">
    <location>
        <begin position="139"/>
        <end position="156"/>
    </location>
</feature>
<dbReference type="PROSITE" id="PS51257">
    <property type="entry name" value="PROKAR_LIPOPROTEIN"/>
    <property type="match status" value="1"/>
</dbReference>
<dbReference type="EMBL" id="SRLO01000125">
    <property type="protein sequence ID" value="TNN73401.1"/>
    <property type="molecule type" value="Genomic_DNA"/>
</dbReference>
<feature type="transmembrane region" description="Helical" evidence="1">
    <location>
        <begin position="165"/>
        <end position="181"/>
    </location>
</feature>
<dbReference type="PANTHER" id="PTHR33802:SF4">
    <property type="entry name" value="SI:DKEY-29D8.3"/>
    <property type="match status" value="1"/>
</dbReference>
<keyword evidence="1" id="KW-0812">Transmembrane</keyword>
<name>A0A4Z2I6M9_9TELE</name>
<evidence type="ECO:0000313" key="3">
    <source>
        <dbReference type="Proteomes" id="UP000314294"/>
    </source>
</evidence>
<dbReference type="OrthoDB" id="5586934at2759"/>
<dbReference type="AlphaFoldDB" id="A0A4Z2I6M9"/>
<feature type="transmembrane region" description="Helical" evidence="1">
    <location>
        <begin position="193"/>
        <end position="214"/>
    </location>
</feature>
<protein>
    <submittedName>
        <fullName evidence="2">Uncharacterized protein</fullName>
    </submittedName>
</protein>
<dbReference type="PANTHER" id="PTHR33802">
    <property type="entry name" value="SI:CH211-161H7.5-RELATED"/>
    <property type="match status" value="1"/>
</dbReference>
<evidence type="ECO:0000256" key="1">
    <source>
        <dbReference type="SAM" id="Phobius"/>
    </source>
</evidence>
<feature type="transmembrane region" description="Helical" evidence="1">
    <location>
        <begin position="482"/>
        <end position="501"/>
    </location>
</feature>
<dbReference type="Proteomes" id="UP000314294">
    <property type="component" value="Unassembled WGS sequence"/>
</dbReference>
<gene>
    <name evidence="2" type="ORF">EYF80_016355</name>
</gene>
<keyword evidence="1" id="KW-0472">Membrane</keyword>
<accession>A0A4Z2I6M9</accession>
<sequence length="545" mass="61189">MYRAGRHLDVQVPCTGGSSCVAPSVSCRGITEPGKQRFTGMEGGKVRHGASDWDSPANNYRLERLADLSSHVRLDENRFPGRETIKISSHKLFSVHPVACQFKVQNGVAVHATWGTLSTLLNLTIYLQYQTKTFRCDCSMLSLLLLLMELLVWFLLENFYLDEHVRYIVTIYPVLILWLTGTLSNSDSPESPVYIFEAVILAISCVVFAARVALVTWKNRKRPLYSDSRPNLSPVEIALSQTVVNLLKFQMSPLCVRNAEQVIQAGSVVLAVTAQVISDILCYLAKDGSVPNAVFKTSSRNVSETFPLEVTMDWWSNSYWDIVDLWSKAWLLYAVVNLSKSDIVGAVILEWILPVLSFSMLYTSYCNLNQHAAWLSANSPRVVLWTRYLTQNGLAVFGWWSLLNAVVGLGIVLKYKASVPDPLMSTIVLTIISSFAIIWFILQSCLLAKYMRYTFSVYAILVLGLGAMFTRSYRYHDLSENTVYCGFLMLLMTAMSLIHVISTCLHTAESSKPVATELLVTSEGSGKVWHTDLRSHYVKNDFCKI</sequence>
<organism evidence="2 3">
    <name type="scientific">Liparis tanakae</name>
    <name type="common">Tanaka's snailfish</name>
    <dbReference type="NCBI Taxonomy" id="230148"/>
    <lineage>
        <taxon>Eukaryota</taxon>
        <taxon>Metazoa</taxon>
        <taxon>Chordata</taxon>
        <taxon>Craniata</taxon>
        <taxon>Vertebrata</taxon>
        <taxon>Euteleostomi</taxon>
        <taxon>Actinopterygii</taxon>
        <taxon>Neopterygii</taxon>
        <taxon>Teleostei</taxon>
        <taxon>Neoteleostei</taxon>
        <taxon>Acanthomorphata</taxon>
        <taxon>Eupercaria</taxon>
        <taxon>Perciformes</taxon>
        <taxon>Cottioidei</taxon>
        <taxon>Cottales</taxon>
        <taxon>Liparidae</taxon>
        <taxon>Liparis</taxon>
    </lineage>
</organism>